<dbReference type="Pfam" id="PF00067">
    <property type="entry name" value="p450"/>
    <property type="match status" value="1"/>
</dbReference>
<proteinExistence type="inferred from homology"/>
<evidence type="ECO:0000256" key="8">
    <source>
        <dbReference type="ARBA" id="ARBA00022848"/>
    </source>
</evidence>
<evidence type="ECO:0000256" key="2">
    <source>
        <dbReference type="ARBA" id="ARBA00004524"/>
    </source>
</evidence>
<evidence type="ECO:0000256" key="6">
    <source>
        <dbReference type="ARBA" id="ARBA00022723"/>
    </source>
</evidence>
<dbReference type="GO" id="GO:0005789">
    <property type="term" value="C:endoplasmic reticulum membrane"/>
    <property type="evidence" value="ECO:0007669"/>
    <property type="project" value="UniProtKB-SubCell"/>
</dbReference>
<comment type="cofactor">
    <cofactor evidence="1 13">
        <name>heme</name>
        <dbReference type="ChEBI" id="CHEBI:30413"/>
    </cofactor>
</comment>
<keyword evidence="11 14" id="KW-0503">Monooxygenase</keyword>
<evidence type="ECO:0000256" key="10">
    <source>
        <dbReference type="ARBA" id="ARBA00023004"/>
    </source>
</evidence>
<dbReference type="InterPro" id="IPR050182">
    <property type="entry name" value="Cytochrome_P450_fam2"/>
</dbReference>
<keyword evidence="10 13" id="KW-0408">Iron</keyword>
<dbReference type="FunFam" id="1.10.630.10:FF:000004">
    <property type="entry name" value="cytochrome P450 2D15 isoform X1"/>
    <property type="match status" value="1"/>
</dbReference>
<evidence type="ECO:0000256" key="11">
    <source>
        <dbReference type="ARBA" id="ARBA00023033"/>
    </source>
</evidence>
<evidence type="ECO:0000256" key="9">
    <source>
        <dbReference type="ARBA" id="ARBA00023002"/>
    </source>
</evidence>
<dbReference type="InterPro" id="IPR002401">
    <property type="entry name" value="Cyt_P450_E_grp-I"/>
</dbReference>
<evidence type="ECO:0000313" key="17">
    <source>
        <dbReference type="Proteomes" id="UP000539599"/>
    </source>
</evidence>
<dbReference type="InterPro" id="IPR008071">
    <property type="entry name" value="Cyt_P450_E_grp-I_CYP2J-like"/>
</dbReference>
<dbReference type="Gene3D" id="1.10.630.10">
    <property type="entry name" value="Cytochrome P450"/>
    <property type="match status" value="1"/>
</dbReference>
<keyword evidence="6 13" id="KW-0479">Metal-binding</keyword>
<reference evidence="16 17" key="1">
    <citation type="submission" date="2019-09" db="EMBL/GenBank/DDBJ databases">
        <title>Bird 10,000 Genomes (B10K) Project - Family phase.</title>
        <authorList>
            <person name="Zhang G."/>
        </authorList>
    </citation>
    <scope>NUCLEOTIDE SEQUENCE [LARGE SCALE GENOMIC DNA]</scope>
    <source>
        <strain evidence="16">B10K-DU-011-38</strain>
        <tissue evidence="16">Muscle</tissue>
    </source>
</reference>
<organism evidence="16 17">
    <name type="scientific">Sagittarius serpentarius</name>
    <name type="common">Secretary bird</name>
    <dbReference type="NCBI Taxonomy" id="56258"/>
    <lineage>
        <taxon>Eukaryota</taxon>
        <taxon>Metazoa</taxon>
        <taxon>Chordata</taxon>
        <taxon>Craniata</taxon>
        <taxon>Vertebrata</taxon>
        <taxon>Euteleostomi</taxon>
        <taxon>Archelosauria</taxon>
        <taxon>Archosauria</taxon>
        <taxon>Dinosauria</taxon>
        <taxon>Saurischia</taxon>
        <taxon>Theropoda</taxon>
        <taxon>Coelurosauria</taxon>
        <taxon>Aves</taxon>
        <taxon>Neognathae</taxon>
        <taxon>Neoaves</taxon>
        <taxon>Telluraves</taxon>
        <taxon>Accipitrimorphae</taxon>
        <taxon>Accipitriformes</taxon>
        <taxon>Sagittariidae</taxon>
        <taxon>Sagittarius</taxon>
    </lineage>
</organism>
<dbReference type="GO" id="GO:0005506">
    <property type="term" value="F:iron ion binding"/>
    <property type="evidence" value="ECO:0007669"/>
    <property type="project" value="InterPro"/>
</dbReference>
<keyword evidence="15" id="KW-0812">Transmembrane</keyword>
<dbReference type="SUPFAM" id="SSF48264">
    <property type="entry name" value="Cytochrome P450"/>
    <property type="match status" value="1"/>
</dbReference>
<sequence>MLRFLWESISFQMLLVFLFVFLLVADYMKNRKPKHFPPSPFSLPFLRHIYLMNFSDPQITMQKLSEKYGDIFGVQMGSTWFVIINGLRLIKEVLVNQGENFMGRPEIPLDKEIFSNRGLVSSSGQLWKQQRRFTLTTLRNFGLGKRNLEERIQEECRYLVDAFRDEQGNPFNPQLKISNAVSNVICSVTFGNRFEYHDEDFQKLLQLMDETVRLHGTVMSQLYNSFPSIMKFLPGSHQTIFKNWRFLKNCVKEKIDKHKEDWNPSESRDFIDSYLQEIAKGNSGGIFQEENLVACALDLLFAGTETTSTTIRWALLYMAMYPEIQARVQAEIDTVIGQVRQPALEDRSNMPYTNAVIHEVQRKGNIIPFNVPRLTIKDTVLDGFHIPKGTVLLTNLTSVMFDENEWETPNTFNPGHFLKNGQFWKRESFMPFSIGKRACLGEVLARSELFLIFTALLQKFTFQAPPGTTLSLQLKLGITMAPQPYKICAVPR</sequence>
<keyword evidence="12 15" id="KW-0472">Membrane</keyword>
<dbReference type="GO" id="GO:0006805">
    <property type="term" value="P:xenobiotic metabolic process"/>
    <property type="evidence" value="ECO:0007669"/>
    <property type="project" value="TreeGrafter"/>
</dbReference>
<dbReference type="EMBL" id="VWYJ01029440">
    <property type="protein sequence ID" value="NXR03675.1"/>
    <property type="molecule type" value="Genomic_DNA"/>
</dbReference>
<evidence type="ECO:0000256" key="12">
    <source>
        <dbReference type="ARBA" id="ARBA00023136"/>
    </source>
</evidence>
<dbReference type="InterPro" id="IPR001128">
    <property type="entry name" value="Cyt_P450"/>
</dbReference>
<feature type="transmembrane region" description="Helical" evidence="15">
    <location>
        <begin position="6"/>
        <end position="25"/>
    </location>
</feature>
<keyword evidence="7" id="KW-0256">Endoplasmic reticulum</keyword>
<keyword evidence="8" id="KW-0492">Microsome</keyword>
<dbReference type="PROSITE" id="PS00086">
    <property type="entry name" value="CYTOCHROME_P450"/>
    <property type="match status" value="1"/>
</dbReference>
<evidence type="ECO:0000256" key="5">
    <source>
        <dbReference type="ARBA" id="ARBA00022617"/>
    </source>
</evidence>
<comment type="subcellular location">
    <subcellularLocation>
        <location evidence="3">Endoplasmic reticulum membrane</location>
    </subcellularLocation>
    <subcellularLocation>
        <location evidence="2">Microsome membrane</location>
    </subcellularLocation>
</comment>
<dbReference type="PRINTS" id="PR01688">
    <property type="entry name" value="EP450ICYP2J"/>
</dbReference>
<feature type="binding site" description="axial binding residue" evidence="13">
    <location>
        <position position="439"/>
    </location>
    <ligand>
        <name>heme</name>
        <dbReference type="ChEBI" id="CHEBI:30413"/>
    </ligand>
    <ligandPart>
        <name>Fe</name>
        <dbReference type="ChEBI" id="CHEBI:18248"/>
    </ligandPart>
</feature>
<dbReference type="AlphaFoldDB" id="A0A7L2HZB3"/>
<evidence type="ECO:0000256" key="7">
    <source>
        <dbReference type="ARBA" id="ARBA00022824"/>
    </source>
</evidence>
<dbReference type="GO" id="GO:0006082">
    <property type="term" value="P:organic acid metabolic process"/>
    <property type="evidence" value="ECO:0007669"/>
    <property type="project" value="TreeGrafter"/>
</dbReference>
<dbReference type="PRINTS" id="PR00385">
    <property type="entry name" value="P450"/>
</dbReference>
<accession>A0A7L2HZB3</accession>
<dbReference type="Proteomes" id="UP000539599">
    <property type="component" value="Unassembled WGS sequence"/>
</dbReference>
<dbReference type="PANTHER" id="PTHR24300">
    <property type="entry name" value="CYTOCHROME P450 508A4-RELATED"/>
    <property type="match status" value="1"/>
</dbReference>
<gene>
    <name evidence="16" type="primary">Cyp2j2_1</name>
    <name evidence="16" type="ORF">SAGSER_R00065</name>
</gene>
<name>A0A7L2HZB3_SAGSE</name>
<evidence type="ECO:0000256" key="3">
    <source>
        <dbReference type="ARBA" id="ARBA00004586"/>
    </source>
</evidence>
<evidence type="ECO:0000256" key="15">
    <source>
        <dbReference type="SAM" id="Phobius"/>
    </source>
</evidence>
<evidence type="ECO:0000256" key="4">
    <source>
        <dbReference type="ARBA" id="ARBA00010617"/>
    </source>
</evidence>
<dbReference type="GO" id="GO:0020037">
    <property type="term" value="F:heme binding"/>
    <property type="evidence" value="ECO:0007669"/>
    <property type="project" value="InterPro"/>
</dbReference>
<dbReference type="InterPro" id="IPR036396">
    <property type="entry name" value="Cyt_P450_sf"/>
</dbReference>
<keyword evidence="9 14" id="KW-0560">Oxidoreductase</keyword>
<keyword evidence="5 13" id="KW-0349">Heme</keyword>
<keyword evidence="15" id="KW-1133">Transmembrane helix</keyword>
<feature type="non-terminal residue" evidence="16">
    <location>
        <position position="1"/>
    </location>
</feature>
<dbReference type="PRINTS" id="PR00463">
    <property type="entry name" value="EP450I"/>
</dbReference>
<evidence type="ECO:0000256" key="1">
    <source>
        <dbReference type="ARBA" id="ARBA00001971"/>
    </source>
</evidence>
<feature type="non-terminal residue" evidence="16">
    <location>
        <position position="492"/>
    </location>
</feature>
<dbReference type="GO" id="GO:0016712">
    <property type="term" value="F:oxidoreductase activity, acting on paired donors, with incorporation or reduction of molecular oxygen, reduced flavin or flavoprotein as one donor, and incorporation of one atom of oxygen"/>
    <property type="evidence" value="ECO:0007669"/>
    <property type="project" value="InterPro"/>
</dbReference>
<evidence type="ECO:0000256" key="14">
    <source>
        <dbReference type="RuleBase" id="RU000461"/>
    </source>
</evidence>
<dbReference type="PANTHER" id="PTHR24300:SF177">
    <property type="entry name" value="CYTOCHROME P450 2J2"/>
    <property type="match status" value="1"/>
</dbReference>
<dbReference type="InterPro" id="IPR017972">
    <property type="entry name" value="Cyt_P450_CS"/>
</dbReference>
<keyword evidence="17" id="KW-1185">Reference proteome</keyword>
<protein>
    <submittedName>
        <fullName evidence="16">CP2J2 protein</fullName>
    </submittedName>
</protein>
<comment type="similarity">
    <text evidence="4 14">Belongs to the cytochrome P450 family.</text>
</comment>
<comment type="caution">
    <text evidence="16">The sequence shown here is derived from an EMBL/GenBank/DDBJ whole genome shotgun (WGS) entry which is preliminary data.</text>
</comment>
<evidence type="ECO:0000256" key="13">
    <source>
        <dbReference type="PIRSR" id="PIRSR602401-1"/>
    </source>
</evidence>
<evidence type="ECO:0000313" key="16">
    <source>
        <dbReference type="EMBL" id="NXR03675.1"/>
    </source>
</evidence>